<dbReference type="AlphaFoldDB" id="A0A0F9VH89"/>
<reference evidence="1" key="1">
    <citation type="journal article" date="2015" name="Nature">
        <title>Complex archaea that bridge the gap between prokaryotes and eukaryotes.</title>
        <authorList>
            <person name="Spang A."/>
            <person name="Saw J.H."/>
            <person name="Jorgensen S.L."/>
            <person name="Zaremba-Niedzwiedzka K."/>
            <person name="Martijn J."/>
            <person name="Lind A.E."/>
            <person name="van Eijk R."/>
            <person name="Schleper C."/>
            <person name="Guy L."/>
            <person name="Ettema T.J."/>
        </authorList>
    </citation>
    <scope>NUCLEOTIDE SEQUENCE</scope>
</reference>
<gene>
    <name evidence="1" type="ORF">LCGC14_0407210</name>
</gene>
<dbReference type="EMBL" id="LAZR01000354">
    <property type="protein sequence ID" value="KKN72866.1"/>
    <property type="molecule type" value="Genomic_DNA"/>
</dbReference>
<sequence>MAEVEVIGAVRGFVSPGAIVPPKQGIYESSDVARTRLGTRLQVGPRIFYYAKYAADVAVGELVGVDTSVGDVVDTDDVIVCDGNYTAPIGATKIEILLSGRTKDAHAGGFFHITGNTGVGYTYGIKGNSATGEKINSTDLALDAATSFILELYDPLVLALANDTTDFAITGSPFNHLRECPSSAAVDDCPTGVCPIPFDISIAPYGWVQTWGPANVLQDGAAATTKGQPAAVSDGDAGAVQLANAYTEHIVGYGMEDGDTSGHAPVFLQLIP</sequence>
<name>A0A0F9VH89_9ZZZZ</name>
<protein>
    <submittedName>
        <fullName evidence="1">Uncharacterized protein</fullName>
    </submittedName>
</protein>
<organism evidence="1">
    <name type="scientific">marine sediment metagenome</name>
    <dbReference type="NCBI Taxonomy" id="412755"/>
    <lineage>
        <taxon>unclassified sequences</taxon>
        <taxon>metagenomes</taxon>
        <taxon>ecological metagenomes</taxon>
    </lineage>
</organism>
<evidence type="ECO:0000313" key="1">
    <source>
        <dbReference type="EMBL" id="KKN72866.1"/>
    </source>
</evidence>
<comment type="caution">
    <text evidence="1">The sequence shown here is derived from an EMBL/GenBank/DDBJ whole genome shotgun (WGS) entry which is preliminary data.</text>
</comment>
<proteinExistence type="predicted"/>
<accession>A0A0F9VH89</accession>